<name>A0ABT0PIR4_9GAMM</name>
<protein>
    <submittedName>
        <fullName evidence="1">DUF2496 domain-containing protein</fullName>
    </submittedName>
</protein>
<accession>A0ABT0PIR4</accession>
<dbReference type="InterPro" id="IPR019630">
    <property type="entry name" value="DUF2496_YbaM-rel"/>
</dbReference>
<gene>
    <name evidence="1" type="ORF">M3P05_13280</name>
</gene>
<evidence type="ECO:0000313" key="1">
    <source>
        <dbReference type="EMBL" id="MCL6270896.1"/>
    </source>
</evidence>
<evidence type="ECO:0000313" key="2">
    <source>
        <dbReference type="Proteomes" id="UP001203338"/>
    </source>
</evidence>
<reference evidence="1 2" key="1">
    <citation type="submission" date="2022-05" db="EMBL/GenBank/DDBJ databases">
        <authorList>
            <person name="Park J.-S."/>
        </authorList>
    </citation>
    <scope>NUCLEOTIDE SEQUENCE [LARGE SCALE GENOMIC DNA]</scope>
    <source>
        <strain evidence="1 2">2012CJ34-2</strain>
    </source>
</reference>
<dbReference type="Pfam" id="PF10689">
    <property type="entry name" value="DUF2496"/>
    <property type="match status" value="1"/>
</dbReference>
<sequence length="76" mass="8655">MAPEEAPEHVRLAVDMIRQMENLEFSENTILEASLLVIQDTLNKLPSDQRLHWRQRLSGILSVPGSFKTTSPKEPN</sequence>
<dbReference type="EMBL" id="JAMFLX010000017">
    <property type="protein sequence ID" value="MCL6270896.1"/>
    <property type="molecule type" value="Genomic_DNA"/>
</dbReference>
<comment type="caution">
    <text evidence="1">The sequence shown here is derived from an EMBL/GenBank/DDBJ whole genome shotgun (WGS) entry which is preliminary data.</text>
</comment>
<proteinExistence type="predicted"/>
<dbReference type="RefSeq" id="WP_249700201.1">
    <property type="nucleotide sequence ID" value="NZ_JAMFLX010000017.1"/>
</dbReference>
<organism evidence="1 2">
    <name type="scientific">Parendozoicomonas callyspongiae</name>
    <dbReference type="NCBI Taxonomy" id="2942213"/>
    <lineage>
        <taxon>Bacteria</taxon>
        <taxon>Pseudomonadati</taxon>
        <taxon>Pseudomonadota</taxon>
        <taxon>Gammaproteobacteria</taxon>
        <taxon>Oceanospirillales</taxon>
        <taxon>Endozoicomonadaceae</taxon>
        <taxon>Parendozoicomonas</taxon>
    </lineage>
</organism>
<keyword evidence="2" id="KW-1185">Reference proteome</keyword>
<dbReference type="Proteomes" id="UP001203338">
    <property type="component" value="Unassembled WGS sequence"/>
</dbReference>